<feature type="domain" description="IFT122 first beta-propeller" evidence="10">
    <location>
        <begin position="191"/>
        <end position="297"/>
    </location>
</feature>
<dbReference type="InterPro" id="IPR056152">
    <property type="entry name" value="Beta-prop_IFT122_2nd"/>
</dbReference>
<reference evidence="13 14" key="1">
    <citation type="journal article" date="2023" name="Insect Mol. Biol.">
        <title>Genome sequencing provides insights into the evolution of gene families encoding plant cell wall-degrading enzymes in longhorned beetles.</title>
        <authorList>
            <person name="Shin N.R."/>
            <person name="Okamura Y."/>
            <person name="Kirsch R."/>
            <person name="Pauchet Y."/>
        </authorList>
    </citation>
    <scope>NUCLEOTIDE SEQUENCE [LARGE SCALE GENOMIC DNA]</scope>
    <source>
        <strain evidence="13">EAD_L_NR</strain>
    </source>
</reference>
<evidence type="ECO:0000256" key="3">
    <source>
        <dbReference type="ARBA" id="ARBA00022574"/>
    </source>
</evidence>
<dbReference type="Pfam" id="PF23381">
    <property type="entry name" value="Beta-prop_IFT122_1st"/>
    <property type="match status" value="2"/>
</dbReference>
<feature type="domain" description="IFT122 zinc ribbon" evidence="11">
    <location>
        <begin position="996"/>
        <end position="1038"/>
    </location>
</feature>
<keyword evidence="14" id="KW-1185">Reference proteome</keyword>
<dbReference type="SMART" id="SM00320">
    <property type="entry name" value="WD40"/>
    <property type="match status" value="8"/>
</dbReference>
<dbReference type="GO" id="GO:0030991">
    <property type="term" value="C:intraciliary transport particle A"/>
    <property type="evidence" value="ECO:0007669"/>
    <property type="project" value="TreeGrafter"/>
</dbReference>
<dbReference type="InterPro" id="IPR036322">
    <property type="entry name" value="WD40_repeat_dom_sf"/>
</dbReference>
<dbReference type="InterPro" id="IPR039857">
    <property type="entry name" value="Ift122/121"/>
</dbReference>
<dbReference type="AlphaFoldDB" id="A0AAV8W060"/>
<evidence type="ECO:0000313" key="13">
    <source>
        <dbReference type="EMBL" id="KAJ8919993.1"/>
    </source>
</evidence>
<comment type="caution">
    <text evidence="13">The sequence shown here is derived from an EMBL/GenBank/DDBJ whole genome shotgun (WGS) entry which is preliminary data.</text>
</comment>
<dbReference type="Pfam" id="PF23377">
    <property type="entry name" value="Beta-prop_IFT122_2nd"/>
    <property type="match status" value="1"/>
</dbReference>
<organism evidence="13 14">
    <name type="scientific">Exocentrus adspersus</name>
    <dbReference type="NCBI Taxonomy" id="1586481"/>
    <lineage>
        <taxon>Eukaryota</taxon>
        <taxon>Metazoa</taxon>
        <taxon>Ecdysozoa</taxon>
        <taxon>Arthropoda</taxon>
        <taxon>Hexapoda</taxon>
        <taxon>Insecta</taxon>
        <taxon>Pterygota</taxon>
        <taxon>Neoptera</taxon>
        <taxon>Endopterygota</taxon>
        <taxon>Coleoptera</taxon>
        <taxon>Polyphaga</taxon>
        <taxon>Cucujiformia</taxon>
        <taxon>Chrysomeloidea</taxon>
        <taxon>Cerambycidae</taxon>
        <taxon>Lamiinae</taxon>
        <taxon>Acanthocinini</taxon>
        <taxon>Exocentrus</taxon>
    </lineage>
</organism>
<dbReference type="Pfam" id="PF25295">
    <property type="entry name" value="TPR_IFT122"/>
    <property type="match status" value="1"/>
</dbReference>
<evidence type="ECO:0000259" key="12">
    <source>
        <dbReference type="Pfam" id="PF25295"/>
    </source>
</evidence>
<dbReference type="Gene3D" id="1.25.40.470">
    <property type="match status" value="1"/>
</dbReference>
<evidence type="ECO:0000259" key="9">
    <source>
        <dbReference type="Pfam" id="PF23377"/>
    </source>
</evidence>
<dbReference type="Proteomes" id="UP001159042">
    <property type="component" value="Unassembled WGS sequence"/>
</dbReference>
<evidence type="ECO:0000256" key="2">
    <source>
        <dbReference type="ARBA" id="ARBA00019442"/>
    </source>
</evidence>
<dbReference type="PANTHER" id="PTHR12764">
    <property type="entry name" value="WD REPEAT DOMAIN-RELATED"/>
    <property type="match status" value="1"/>
</dbReference>
<evidence type="ECO:0000259" key="10">
    <source>
        <dbReference type="Pfam" id="PF23381"/>
    </source>
</evidence>
<dbReference type="GO" id="GO:1905515">
    <property type="term" value="P:non-motile cilium assembly"/>
    <property type="evidence" value="ECO:0007669"/>
    <property type="project" value="TreeGrafter"/>
</dbReference>
<dbReference type="FunFam" id="2.130.10.10:FF:002179">
    <property type="entry name" value="Intraflagellar transport protein 122 homolog-like Protein"/>
    <property type="match status" value="1"/>
</dbReference>
<dbReference type="Pfam" id="PF25143">
    <property type="entry name" value="Zn_ribbon_IFT122_C"/>
    <property type="match status" value="1"/>
</dbReference>
<keyword evidence="4" id="KW-0677">Repeat</keyword>
<dbReference type="GO" id="GO:0061512">
    <property type="term" value="P:protein localization to cilium"/>
    <property type="evidence" value="ECO:0007669"/>
    <property type="project" value="TreeGrafter"/>
</dbReference>
<dbReference type="InterPro" id="IPR057411">
    <property type="entry name" value="TPR_IFT122"/>
</dbReference>
<feature type="domain" description="IFT122 second beta-propeller" evidence="9">
    <location>
        <begin position="302"/>
        <end position="556"/>
    </location>
</feature>
<name>A0AAV8W060_9CUCU</name>
<comment type="subcellular location">
    <subcellularLocation>
        <location evidence="1">Cell projection</location>
        <location evidence="1">Cilium</location>
    </subcellularLocation>
</comment>
<dbReference type="InterPro" id="IPR056153">
    <property type="entry name" value="Beta-prop_IFT122_1st"/>
</dbReference>
<dbReference type="PROSITE" id="PS50294">
    <property type="entry name" value="WD_REPEATS_REGION"/>
    <property type="match status" value="1"/>
</dbReference>
<feature type="region of interest" description="Disordered" evidence="8">
    <location>
        <begin position="1058"/>
        <end position="1085"/>
    </location>
</feature>
<evidence type="ECO:0000256" key="8">
    <source>
        <dbReference type="SAM" id="MobiDB-lite"/>
    </source>
</evidence>
<evidence type="ECO:0000256" key="5">
    <source>
        <dbReference type="ARBA" id="ARBA00023069"/>
    </source>
</evidence>
<dbReference type="PROSITE" id="PS50082">
    <property type="entry name" value="WD_REPEATS_2"/>
    <property type="match status" value="1"/>
</dbReference>
<gene>
    <name evidence="13" type="ORF">NQ315_006523</name>
</gene>
<dbReference type="EMBL" id="JANEYG010000016">
    <property type="protein sequence ID" value="KAJ8919993.1"/>
    <property type="molecule type" value="Genomic_DNA"/>
</dbReference>
<dbReference type="GO" id="GO:0035721">
    <property type="term" value="P:intraciliary retrograde transport"/>
    <property type="evidence" value="ECO:0007669"/>
    <property type="project" value="TreeGrafter"/>
</dbReference>
<evidence type="ECO:0000256" key="6">
    <source>
        <dbReference type="ARBA" id="ARBA00023273"/>
    </source>
</evidence>
<feature type="domain" description="IFT122 first beta-propeller" evidence="10">
    <location>
        <begin position="14"/>
        <end position="189"/>
    </location>
</feature>
<evidence type="ECO:0000256" key="4">
    <source>
        <dbReference type="ARBA" id="ARBA00022737"/>
    </source>
</evidence>
<evidence type="ECO:0000259" key="11">
    <source>
        <dbReference type="Pfam" id="PF25144"/>
    </source>
</evidence>
<dbReference type="InterPro" id="IPR015943">
    <property type="entry name" value="WD40/YVTN_repeat-like_dom_sf"/>
</dbReference>
<dbReference type="InterPro" id="IPR001680">
    <property type="entry name" value="WD40_rpt"/>
</dbReference>
<evidence type="ECO:0000256" key="1">
    <source>
        <dbReference type="ARBA" id="ARBA00004138"/>
    </source>
</evidence>
<proteinExistence type="predicted"/>
<dbReference type="PANTHER" id="PTHR12764:SF4">
    <property type="entry name" value="INTRAFLAGELLAR TRANSPORT PROTEIN 122 HOMOLOG"/>
    <property type="match status" value="1"/>
</dbReference>
<feature type="compositionally biased region" description="Polar residues" evidence="8">
    <location>
        <begin position="1069"/>
        <end position="1080"/>
    </location>
</feature>
<dbReference type="SUPFAM" id="SSF50978">
    <property type="entry name" value="WD40 repeat-like"/>
    <property type="match status" value="2"/>
</dbReference>
<feature type="domain" description="Intraflagellar transport protein 122 homolog TPR" evidence="12">
    <location>
        <begin position="564"/>
        <end position="939"/>
    </location>
</feature>
<feature type="repeat" description="WD" evidence="7">
    <location>
        <begin position="55"/>
        <end position="87"/>
    </location>
</feature>
<keyword evidence="6" id="KW-0966">Cell projection</keyword>
<keyword evidence="5" id="KW-0969">Cilium</keyword>
<protein>
    <recommendedName>
        <fullName evidence="2">Intraflagellar transport protein 122 homolog</fullName>
    </recommendedName>
</protein>
<sequence length="1187" mass="135007">MRSVPKWVDKIQDSDKVGQSIYDLCFNPDGTQLIVAGGNHVLVYDTNDGSLIQLLKGHKDKVHSVNYARNGEKFASGSTDKTVIIWSNKLEGLLKYSHSDSVQCVAFNPLSHQLASCALTDFAFWSADQKAVQKHKTNVRINSCSWTNDGQYLALALNNGVVSLRNKLGEEKGKIERPNNPAIWALSWSTNREDQTDVLCVTDWNKTLSFYTLGGKLVGKERNLGYEALKVRYFPHGDYILIGGLNKACCMYTKDGIKLGVIGDQQGSWVWCCEAHPSGNFVAIGCEDGTISYYQLVFNMVHGLYKERYAYRENMTDVIIQHLITEQKVRIKCRDLIKKIAIYTDRLAVQLPERVVIYELYSKDVNDMHYRAKEKITQKLDCSLLVVCTDHLVICQEKTLQSMFFSGEKEKQWQFQSPIRYIKNIGGPPGKEGLLLGLKSGQVWEVHLDNIHPLLKVTTNEGVRCLDLSQRKQKLAVVDETGLCQIFNAATGELFFQETNANSVAFNSLYEDMLAFSGNNTLSIKIMDFPTHTQKLNGFVVGLMGSKVFCLNGSNMNTLELPLSAPMYQYIDKKMFNDAYKVACLGVTQGDWEELAHAALEHLDFDIARLAFIKLQDFTYLELIQELQELQQKGDYTREVVLGDIYAHKGKLKEAAKLYQKAGKEYKALTMYTDLRMFDEAQDYLGSNDNSDLIRRKADWAKNINEHKAAADMYLSIGEVKPAIEIYAEKGWTDQLIELGRRIDKSDRSSLLIVAQHLKRLNQSSAAAEIYRRLGDSAAVLQLHVEAKEWSQAFALVQNQPQYNAIVYVPYAQWLAESDKFVQAQKAFHKADKSEEAFKVFIQLTDNAVSECRFQDASYYYWIMSQQYLDLSRSKYNDDADKHLKLFETNSKLAEVYYAYNTVHKYLEEPFTSYMPEALFNIARFVMVETSGVSLKGVSQFAVFYTLAKQARKLGANKLAKQLFDKIQTLRVPHKFLEQVEIASVSSRARPYSDPEELLPMCYRCSTYNPLVASSNNCFNCGQRFVYSFVSFELLPLVKFQLEEGVSDEEAVRLIETPPPKAEKEQTHQSENQQVLQLTDPSEEDKDPFMSKIIKMEDDAFSPVVVGRKTLLSLDASSVLVCKWSPPLRYHYFRNLLPDLHVTVCQSCFKCFHVDDFELQLLQNGHCPFCRTAPDNVGLDTSDEFVA</sequence>
<keyword evidence="3 7" id="KW-0853">WD repeat</keyword>
<dbReference type="GO" id="GO:0097730">
    <property type="term" value="C:non-motile cilium"/>
    <property type="evidence" value="ECO:0007669"/>
    <property type="project" value="TreeGrafter"/>
</dbReference>
<accession>A0AAV8W060</accession>
<dbReference type="InterPro" id="IPR056838">
    <property type="entry name" value="Zn_ribbon_IFT122"/>
</dbReference>
<dbReference type="Gene3D" id="2.130.10.10">
    <property type="entry name" value="YVTN repeat-like/Quinoprotein amine dehydrogenase"/>
    <property type="match status" value="2"/>
</dbReference>
<evidence type="ECO:0000313" key="14">
    <source>
        <dbReference type="Proteomes" id="UP001159042"/>
    </source>
</evidence>
<evidence type="ECO:0000256" key="7">
    <source>
        <dbReference type="PROSITE-ProRule" id="PRU00221"/>
    </source>
</evidence>
<dbReference type="Pfam" id="PF25144">
    <property type="entry name" value="Zn_ribbon_IFT122"/>
    <property type="match status" value="1"/>
</dbReference>